<evidence type="ECO:0000313" key="2">
    <source>
        <dbReference type="EMBL" id="TXB63967.1"/>
    </source>
</evidence>
<keyword evidence="1" id="KW-1133">Transmembrane helix</keyword>
<proteinExistence type="predicted"/>
<reference evidence="2 3" key="1">
    <citation type="submission" date="2019-08" db="EMBL/GenBank/DDBJ databases">
        <title>Genome of Vicingus serpentipes NCIMB 15042.</title>
        <authorList>
            <person name="Bowman J.P."/>
        </authorList>
    </citation>
    <scope>NUCLEOTIDE SEQUENCE [LARGE SCALE GENOMIC DNA]</scope>
    <source>
        <strain evidence="2 3">NCIMB 15042</strain>
    </source>
</reference>
<evidence type="ECO:0008006" key="4">
    <source>
        <dbReference type="Google" id="ProtNLM"/>
    </source>
</evidence>
<dbReference type="RefSeq" id="WP_147101923.1">
    <property type="nucleotide sequence ID" value="NZ_VOOS01000006.1"/>
</dbReference>
<evidence type="ECO:0000313" key="3">
    <source>
        <dbReference type="Proteomes" id="UP000321721"/>
    </source>
</evidence>
<gene>
    <name evidence="2" type="ORF">FRY74_11995</name>
</gene>
<feature type="transmembrane region" description="Helical" evidence="1">
    <location>
        <begin position="41"/>
        <end position="61"/>
    </location>
</feature>
<name>A0A5C6RP07_9FLAO</name>
<dbReference type="AlphaFoldDB" id="A0A5C6RP07"/>
<keyword evidence="3" id="KW-1185">Reference proteome</keyword>
<protein>
    <recommendedName>
        <fullName evidence="4">S-adenosyl-methyltransferase</fullName>
    </recommendedName>
</protein>
<evidence type="ECO:0000256" key="1">
    <source>
        <dbReference type="SAM" id="Phobius"/>
    </source>
</evidence>
<comment type="caution">
    <text evidence="2">The sequence shown here is derived from an EMBL/GenBank/DDBJ whole genome shotgun (WGS) entry which is preliminary data.</text>
</comment>
<accession>A0A5C6RP07</accession>
<dbReference type="EMBL" id="VOOS01000006">
    <property type="protein sequence ID" value="TXB63967.1"/>
    <property type="molecule type" value="Genomic_DNA"/>
</dbReference>
<dbReference type="OrthoDB" id="981249at2"/>
<dbReference type="InterPro" id="IPR045755">
    <property type="entry name" value="FtsL-like"/>
</dbReference>
<keyword evidence="1" id="KW-0472">Membrane</keyword>
<organism evidence="2 3">
    <name type="scientific">Vicingus serpentipes</name>
    <dbReference type="NCBI Taxonomy" id="1926625"/>
    <lineage>
        <taxon>Bacteria</taxon>
        <taxon>Pseudomonadati</taxon>
        <taxon>Bacteroidota</taxon>
        <taxon>Flavobacteriia</taxon>
        <taxon>Flavobacteriales</taxon>
        <taxon>Vicingaceae</taxon>
        <taxon>Vicingus</taxon>
    </lineage>
</organism>
<keyword evidence="1" id="KW-0812">Transmembrane</keyword>
<dbReference type="Proteomes" id="UP000321721">
    <property type="component" value="Unassembled WGS sequence"/>
</dbReference>
<sequence length="132" mass="14830">MNTFKKNDVKTESKKETSKVVKSLSSIFSGSFLNKDNVVSSLPYVFFLTLLGILYIANGYYSEKTVRDLYRVGSELKELRSEYITIKSDFNFKSKQSQVAEATVDFGIKESIVPPSKIVVNKAEAKSVIQPN</sequence>
<dbReference type="Pfam" id="PF19579">
    <property type="entry name" value="FtsL_2"/>
    <property type="match status" value="1"/>
</dbReference>